<evidence type="ECO:0000256" key="5">
    <source>
        <dbReference type="ARBA" id="ARBA00022777"/>
    </source>
</evidence>
<dbReference type="Pfam" id="PF00781">
    <property type="entry name" value="DAGK_cat"/>
    <property type="match status" value="1"/>
</dbReference>
<comment type="caution">
    <text evidence="10">The sequence shown here is derived from an EMBL/GenBank/DDBJ whole genome shotgun (WGS) entry which is preliminary data.</text>
</comment>
<dbReference type="GO" id="GO:0008654">
    <property type="term" value="P:phospholipid biosynthetic process"/>
    <property type="evidence" value="ECO:0007669"/>
    <property type="project" value="UniProtKB-KW"/>
</dbReference>
<dbReference type="InterPro" id="IPR050187">
    <property type="entry name" value="Lipid_Phosphate_FormReg"/>
</dbReference>
<evidence type="ECO:0000259" key="9">
    <source>
        <dbReference type="PROSITE" id="PS50146"/>
    </source>
</evidence>
<protein>
    <submittedName>
        <fullName evidence="10">YegS/Rv2252/BmrU family lipid kinase</fullName>
    </submittedName>
</protein>
<evidence type="ECO:0000256" key="3">
    <source>
        <dbReference type="ARBA" id="ARBA00022679"/>
    </source>
</evidence>
<reference evidence="10 11" key="1">
    <citation type="submission" date="2020-07" db="EMBL/GenBank/DDBJ databases">
        <title>Sequencing the genomes of 1000 actinobacteria strains.</title>
        <authorList>
            <person name="Klenk H.-P."/>
        </authorList>
    </citation>
    <scope>NUCLEOTIDE SEQUENCE [LARGE SCALE GENOMIC DNA]</scope>
    <source>
        <strain evidence="10 11">DSM 45975</strain>
    </source>
</reference>
<dbReference type="NCBIfam" id="TIGR00147">
    <property type="entry name" value="YegS/Rv2252/BmrU family lipid kinase"/>
    <property type="match status" value="1"/>
</dbReference>
<dbReference type="PROSITE" id="PS50146">
    <property type="entry name" value="DAGK"/>
    <property type="match status" value="1"/>
</dbReference>
<dbReference type="EMBL" id="JACGWZ010000007">
    <property type="protein sequence ID" value="MBA8827239.1"/>
    <property type="molecule type" value="Genomic_DNA"/>
</dbReference>
<dbReference type="Gene3D" id="2.60.200.40">
    <property type="match status" value="1"/>
</dbReference>
<evidence type="ECO:0000256" key="6">
    <source>
        <dbReference type="ARBA" id="ARBA00022840"/>
    </source>
</evidence>
<dbReference type="Pfam" id="PF19279">
    <property type="entry name" value="YegS_C"/>
    <property type="match status" value="1"/>
</dbReference>
<dbReference type="InterPro" id="IPR017438">
    <property type="entry name" value="ATP-NAD_kinase_N"/>
</dbReference>
<keyword evidence="7" id="KW-0443">Lipid metabolism</keyword>
<dbReference type="GO" id="GO:0016301">
    <property type="term" value="F:kinase activity"/>
    <property type="evidence" value="ECO:0007669"/>
    <property type="project" value="UniProtKB-KW"/>
</dbReference>
<comment type="similarity">
    <text evidence="2">Belongs to the diacylglycerol/lipid kinase family.</text>
</comment>
<keyword evidence="11" id="KW-1185">Reference proteome</keyword>
<dbReference type="GO" id="GO:0005524">
    <property type="term" value="F:ATP binding"/>
    <property type="evidence" value="ECO:0007669"/>
    <property type="project" value="UniProtKB-KW"/>
</dbReference>
<dbReference type="RefSeq" id="WP_328796664.1">
    <property type="nucleotide sequence ID" value="NZ_JACGWZ010000007.1"/>
</dbReference>
<organism evidence="10 11">
    <name type="scientific">Halosaccharopolyspora lacisalsi</name>
    <dbReference type="NCBI Taxonomy" id="1000566"/>
    <lineage>
        <taxon>Bacteria</taxon>
        <taxon>Bacillati</taxon>
        <taxon>Actinomycetota</taxon>
        <taxon>Actinomycetes</taxon>
        <taxon>Pseudonocardiales</taxon>
        <taxon>Pseudonocardiaceae</taxon>
        <taxon>Halosaccharopolyspora</taxon>
    </lineage>
</organism>
<evidence type="ECO:0000256" key="8">
    <source>
        <dbReference type="ARBA" id="ARBA00023264"/>
    </source>
</evidence>
<feature type="domain" description="DAGKc" evidence="9">
    <location>
        <begin position="47"/>
        <end position="128"/>
    </location>
</feature>
<evidence type="ECO:0000256" key="7">
    <source>
        <dbReference type="ARBA" id="ARBA00023209"/>
    </source>
</evidence>
<dbReference type="Gene3D" id="3.40.50.10330">
    <property type="entry name" value="Probable inorganic polyphosphate/atp-NAD kinase, domain 1"/>
    <property type="match status" value="1"/>
</dbReference>
<proteinExistence type="inferred from homology"/>
<keyword evidence="3" id="KW-0808">Transferase</keyword>
<accession>A0A839E2Z3</accession>
<dbReference type="Proteomes" id="UP000569329">
    <property type="component" value="Unassembled WGS sequence"/>
</dbReference>
<evidence type="ECO:0000313" key="11">
    <source>
        <dbReference type="Proteomes" id="UP000569329"/>
    </source>
</evidence>
<gene>
    <name evidence="10" type="ORF">FHX42_004623</name>
</gene>
<keyword evidence="8" id="KW-1208">Phospholipid metabolism</keyword>
<keyword evidence="6" id="KW-0067">ATP-binding</keyword>
<comment type="cofactor">
    <cofactor evidence="1">
        <name>Mg(2+)</name>
        <dbReference type="ChEBI" id="CHEBI:18420"/>
    </cofactor>
</comment>
<keyword evidence="7" id="KW-0444">Lipid biosynthesis</keyword>
<sequence length="301" mass="32555">MNRAALVVNTQSRTGADAFARAEKSLVELGVPVRSSYPLRDPSRLPEVVKTAVEEGNDLVVVGGGDGTISSVVDMLAHREVPLGLLPLGTANDFARTLHVPTDLDRACETIAHGKIVDIDLGLAGDNYYANRASVGIGAAVAREMSPQLKRWVGSLAYPVATAKAVMRHRPFSARLTFPDGDHEPREYPSLLQISVANGRYFGGGQLAAYDSGIDDSTLDVSIIRHGNYRELITVARNLKSGHLLHTEQADHFRTSRVYVETDPELPINIDGELAAHTPRDLSVARNALHVVVPDTWVDGQ</sequence>
<keyword evidence="7" id="KW-0594">Phospholipid biosynthesis</keyword>
<dbReference type="InterPro" id="IPR045540">
    <property type="entry name" value="YegS/DAGK_C"/>
</dbReference>
<name>A0A839E2Z3_9PSEU</name>
<dbReference type="InterPro" id="IPR005218">
    <property type="entry name" value="Diacylglycerol/lipid_kinase"/>
</dbReference>
<keyword evidence="5 10" id="KW-0418">Kinase</keyword>
<dbReference type="PANTHER" id="PTHR12358">
    <property type="entry name" value="SPHINGOSINE KINASE"/>
    <property type="match status" value="1"/>
</dbReference>
<dbReference type="SUPFAM" id="SSF111331">
    <property type="entry name" value="NAD kinase/diacylglycerol kinase-like"/>
    <property type="match status" value="1"/>
</dbReference>
<dbReference type="SMART" id="SM00046">
    <property type="entry name" value="DAGKc"/>
    <property type="match status" value="1"/>
</dbReference>
<keyword evidence="4" id="KW-0547">Nucleotide-binding</keyword>
<dbReference type="AlphaFoldDB" id="A0A839E2Z3"/>
<evidence type="ECO:0000256" key="4">
    <source>
        <dbReference type="ARBA" id="ARBA00022741"/>
    </source>
</evidence>
<dbReference type="NCBIfam" id="NF009604">
    <property type="entry name" value="PRK13057.1"/>
    <property type="match status" value="1"/>
</dbReference>
<dbReference type="InterPro" id="IPR016064">
    <property type="entry name" value="NAD/diacylglycerol_kinase_sf"/>
</dbReference>
<evidence type="ECO:0000256" key="2">
    <source>
        <dbReference type="ARBA" id="ARBA00005983"/>
    </source>
</evidence>
<evidence type="ECO:0000313" key="10">
    <source>
        <dbReference type="EMBL" id="MBA8827239.1"/>
    </source>
</evidence>
<dbReference type="InterPro" id="IPR001206">
    <property type="entry name" value="Diacylglycerol_kinase_cat_dom"/>
</dbReference>
<dbReference type="PANTHER" id="PTHR12358:SF54">
    <property type="entry name" value="SPHINGOSINE KINASE RELATED PROTEIN"/>
    <property type="match status" value="1"/>
</dbReference>
<evidence type="ECO:0000256" key="1">
    <source>
        <dbReference type="ARBA" id="ARBA00001946"/>
    </source>
</evidence>